<proteinExistence type="predicted"/>
<keyword evidence="3" id="KW-1185">Reference proteome</keyword>
<organism evidence="2 3">
    <name type="scientific">Portunus trituberculatus</name>
    <name type="common">Swimming crab</name>
    <name type="synonym">Neptunus trituberculatus</name>
    <dbReference type="NCBI Taxonomy" id="210409"/>
    <lineage>
        <taxon>Eukaryota</taxon>
        <taxon>Metazoa</taxon>
        <taxon>Ecdysozoa</taxon>
        <taxon>Arthropoda</taxon>
        <taxon>Crustacea</taxon>
        <taxon>Multicrustacea</taxon>
        <taxon>Malacostraca</taxon>
        <taxon>Eumalacostraca</taxon>
        <taxon>Eucarida</taxon>
        <taxon>Decapoda</taxon>
        <taxon>Pleocyemata</taxon>
        <taxon>Brachyura</taxon>
        <taxon>Eubrachyura</taxon>
        <taxon>Portunoidea</taxon>
        <taxon>Portunidae</taxon>
        <taxon>Portuninae</taxon>
        <taxon>Portunus</taxon>
    </lineage>
</organism>
<dbReference type="Proteomes" id="UP000324222">
    <property type="component" value="Unassembled WGS sequence"/>
</dbReference>
<gene>
    <name evidence="2" type="ORF">E2C01_097252</name>
</gene>
<reference evidence="2 3" key="1">
    <citation type="submission" date="2019-05" db="EMBL/GenBank/DDBJ databases">
        <title>Another draft genome of Portunus trituberculatus and its Hox gene families provides insights of decapod evolution.</title>
        <authorList>
            <person name="Jeong J.-H."/>
            <person name="Song I."/>
            <person name="Kim S."/>
            <person name="Choi T."/>
            <person name="Kim D."/>
            <person name="Ryu S."/>
            <person name="Kim W."/>
        </authorList>
    </citation>
    <scope>NUCLEOTIDE SEQUENCE [LARGE SCALE GENOMIC DNA]</scope>
    <source>
        <tissue evidence="2">Muscle</tissue>
    </source>
</reference>
<comment type="caution">
    <text evidence="2">The sequence shown here is derived from an EMBL/GenBank/DDBJ whole genome shotgun (WGS) entry which is preliminary data.</text>
</comment>
<evidence type="ECO:0000313" key="2">
    <source>
        <dbReference type="EMBL" id="MPD01712.1"/>
    </source>
</evidence>
<name>A0A5B7JUP5_PORTR</name>
<evidence type="ECO:0000256" key="1">
    <source>
        <dbReference type="SAM" id="MobiDB-lite"/>
    </source>
</evidence>
<protein>
    <submittedName>
        <fullName evidence="2">Uncharacterized protein</fullName>
    </submittedName>
</protein>
<feature type="region of interest" description="Disordered" evidence="1">
    <location>
        <begin position="20"/>
        <end position="66"/>
    </location>
</feature>
<sequence>MVAMSLCTAVIAVHFPIGYPEPSPSAKPQPLQVQGSSESGSDEDDSDEVTLTLGPDVHGTSPRFPAGMFPELFEERQQLASEKMRMKPLFWYRLFW</sequence>
<accession>A0A5B7JUP5</accession>
<dbReference type="AlphaFoldDB" id="A0A5B7JUP5"/>
<dbReference type="EMBL" id="VSRR010128265">
    <property type="protein sequence ID" value="MPD01712.1"/>
    <property type="molecule type" value="Genomic_DNA"/>
</dbReference>
<evidence type="ECO:0000313" key="3">
    <source>
        <dbReference type="Proteomes" id="UP000324222"/>
    </source>
</evidence>